<proteinExistence type="predicted"/>
<keyword evidence="4" id="KW-1185">Reference proteome</keyword>
<accession>A0A8I6Y3C5</accession>
<feature type="compositionally biased region" description="Basic residues" evidence="1">
    <location>
        <begin position="294"/>
        <end position="306"/>
    </location>
</feature>
<dbReference type="Proteomes" id="UP000011116">
    <property type="component" value="Chromosome 4H"/>
</dbReference>
<dbReference type="InterPro" id="IPR050253">
    <property type="entry name" value="Seed_Storage-Functional"/>
</dbReference>
<dbReference type="CDD" id="cd02244">
    <property type="entry name" value="cupin_7S_vicilin-like_N"/>
    <property type="match status" value="1"/>
</dbReference>
<feature type="domain" description="Cupin type-1" evidence="2">
    <location>
        <begin position="317"/>
        <end position="528"/>
    </location>
</feature>
<feature type="compositionally biased region" description="Basic residues" evidence="1">
    <location>
        <begin position="1"/>
        <end position="14"/>
    </location>
</feature>
<feature type="region of interest" description="Disordered" evidence="1">
    <location>
        <begin position="553"/>
        <end position="729"/>
    </location>
</feature>
<evidence type="ECO:0000313" key="4">
    <source>
        <dbReference type="Proteomes" id="UP000011116"/>
    </source>
</evidence>
<sequence length="754" mass="84460">MHGKHAHSPPRSSRHASPATASRRLHMRRHIPPFLSQTARGRGESRKQGPANIANMAAATARWLVLSLLVSALWASSAAAAHETKWKAGAAVGGQVVEKERRRVVVESEAGTVTATDVADAAGTVYRLQFITMDPGALFLPVQLHADAVFYVHSGRGKVTYIQEGGSETSSLEVQRGDVYNLEQGSILYIQSYPNATRERLRVYAIFTSNAINCDDPSHPKSEAYSSVSNLLRGFDVKILRQGFGVSSGVVEAITSAKSPQSIITYKPDQEKEESSNWTEEIFDALWGDDSPLNKKKKKDKHKKKDKKDDKSKSKTFNFYSGEPDVKNCFGWSKTMTNKDLQNLRGSDIGMFMVNLTTGSMMGPHWNPKATEIAIVTHGSGIVQVVCPSIPSGAGGDHGHHDEGGRGGGDHGHHDDGGRRRGDHGHHDEGGRRRGGHGHHDEGGNDGQEGIECKNSVFGVKEGDVFVVPRFHPMAQLSFNNGSFVFVGFSTHMGENNPQFLAGDHSVLQVIGKEIVALALGQKNTTAVEKLLSAKSGSTIMACISCAEELERKAEQEEHEGGKGEREREREEEEERERKQREEDERKKREEEERKKREEEERKKREEEERERREEKERKKREEEERERREEKERKKREEEEAARREQEEEEERRRREEEEGGGGQGGGGGDDPREEEIQRRREEEEEGGGRGDDPREEEERRREEEGGRGGRGGDDPWEEEGGDWGDSTKYRAAMATNLKKRYRGRKGSVFRSA</sequence>
<feature type="region of interest" description="Disordered" evidence="1">
    <location>
        <begin position="387"/>
        <end position="451"/>
    </location>
</feature>
<reference evidence="4" key="1">
    <citation type="journal article" date="2012" name="Nature">
        <title>A physical, genetic and functional sequence assembly of the barley genome.</title>
        <authorList>
            <consortium name="The International Barley Genome Sequencing Consortium"/>
            <person name="Mayer K.F."/>
            <person name="Waugh R."/>
            <person name="Brown J.W."/>
            <person name="Schulman A."/>
            <person name="Langridge P."/>
            <person name="Platzer M."/>
            <person name="Fincher G.B."/>
            <person name="Muehlbauer G.J."/>
            <person name="Sato K."/>
            <person name="Close T.J."/>
            <person name="Wise R.P."/>
            <person name="Stein N."/>
        </authorList>
    </citation>
    <scope>NUCLEOTIDE SEQUENCE [LARGE SCALE GENOMIC DNA]</scope>
    <source>
        <strain evidence="4">cv. Morex</strain>
    </source>
</reference>
<dbReference type="SMR" id="A0A8I6Y3C5"/>
<feature type="compositionally biased region" description="Basic and acidic residues" evidence="1">
    <location>
        <begin position="553"/>
        <end position="569"/>
    </location>
</feature>
<dbReference type="Gramene" id="HORVU.MOREX.r3.4HG0399610.1">
    <property type="protein sequence ID" value="HORVU.MOREX.r3.4HG0399610.1"/>
    <property type="gene ID" value="HORVU.MOREX.r3.4HG0399610"/>
</dbReference>
<dbReference type="InterPro" id="IPR011051">
    <property type="entry name" value="RmlC_Cupin_sf"/>
</dbReference>
<evidence type="ECO:0000313" key="3">
    <source>
        <dbReference type="EnsemblPlants" id="HORVU.MOREX.r3.4HG0399610.1"/>
    </source>
</evidence>
<dbReference type="InterPro" id="IPR006045">
    <property type="entry name" value="Cupin_1"/>
</dbReference>
<feature type="region of interest" description="Disordered" evidence="1">
    <location>
        <begin position="1"/>
        <end position="49"/>
    </location>
</feature>
<dbReference type="SMART" id="SM00835">
    <property type="entry name" value="Cupin_1"/>
    <property type="match status" value="2"/>
</dbReference>
<dbReference type="Pfam" id="PF00190">
    <property type="entry name" value="Cupin_1"/>
    <property type="match status" value="2"/>
</dbReference>
<reference evidence="3" key="2">
    <citation type="submission" date="2020-10" db="EMBL/GenBank/DDBJ databases">
        <authorList>
            <person name="Scholz U."/>
            <person name="Mascher M."/>
            <person name="Fiebig A."/>
        </authorList>
    </citation>
    <scope>NUCLEOTIDE SEQUENCE [LARGE SCALE GENOMIC DNA]</scope>
    <source>
        <strain evidence="3">cv. Morex</strain>
    </source>
</reference>
<feature type="compositionally biased region" description="Basic and acidic residues" evidence="1">
    <location>
        <begin position="397"/>
        <end position="443"/>
    </location>
</feature>
<evidence type="ECO:0000256" key="1">
    <source>
        <dbReference type="SAM" id="MobiDB-lite"/>
    </source>
</evidence>
<dbReference type="SUPFAM" id="SSF51182">
    <property type="entry name" value="RmlC-like cupins"/>
    <property type="match status" value="1"/>
</dbReference>
<feature type="compositionally biased region" description="Basic and acidic residues" evidence="1">
    <location>
        <begin position="676"/>
        <end position="715"/>
    </location>
</feature>
<dbReference type="AlphaFoldDB" id="A0A8I6Y3C5"/>
<name>A0A8I6Y3C5_HORVV</name>
<reference evidence="3" key="3">
    <citation type="submission" date="2022-01" db="UniProtKB">
        <authorList>
            <consortium name="EnsemblPlants"/>
        </authorList>
    </citation>
    <scope>IDENTIFICATION</scope>
    <source>
        <strain evidence="3">subsp. vulgare</strain>
    </source>
</reference>
<evidence type="ECO:0000259" key="2">
    <source>
        <dbReference type="SMART" id="SM00835"/>
    </source>
</evidence>
<organism evidence="3 4">
    <name type="scientific">Hordeum vulgare subsp. vulgare</name>
    <name type="common">Domesticated barley</name>
    <dbReference type="NCBI Taxonomy" id="112509"/>
    <lineage>
        <taxon>Eukaryota</taxon>
        <taxon>Viridiplantae</taxon>
        <taxon>Streptophyta</taxon>
        <taxon>Embryophyta</taxon>
        <taxon>Tracheophyta</taxon>
        <taxon>Spermatophyta</taxon>
        <taxon>Magnoliopsida</taxon>
        <taxon>Liliopsida</taxon>
        <taxon>Poales</taxon>
        <taxon>Poaceae</taxon>
        <taxon>BOP clade</taxon>
        <taxon>Pooideae</taxon>
        <taxon>Triticodae</taxon>
        <taxon>Triticeae</taxon>
        <taxon>Hordeinae</taxon>
        <taxon>Hordeum</taxon>
    </lineage>
</organism>
<dbReference type="InterPro" id="IPR014710">
    <property type="entry name" value="RmlC-like_jellyroll"/>
</dbReference>
<feature type="region of interest" description="Disordered" evidence="1">
    <location>
        <begin position="294"/>
        <end position="315"/>
    </location>
</feature>
<protein>
    <recommendedName>
        <fullName evidence="2">Cupin type-1 domain-containing protein</fullName>
    </recommendedName>
</protein>
<dbReference type="PANTHER" id="PTHR31189">
    <property type="entry name" value="OS03G0336100 PROTEIN-RELATED"/>
    <property type="match status" value="1"/>
</dbReference>
<dbReference type="CDD" id="cd02245">
    <property type="entry name" value="cupin_7S_vicilin-like_C"/>
    <property type="match status" value="1"/>
</dbReference>
<dbReference type="Gene3D" id="2.60.120.10">
    <property type="entry name" value="Jelly Rolls"/>
    <property type="match status" value="2"/>
</dbReference>
<dbReference type="EnsemblPlants" id="HORVU.MOREX.r3.4HG0399610.1">
    <property type="protein sequence ID" value="HORVU.MOREX.r3.4HG0399610.1"/>
    <property type="gene ID" value="HORVU.MOREX.r3.4HG0399610"/>
</dbReference>
<gene>
    <name evidence="3" type="primary">LOC123446918</name>
</gene>
<dbReference type="PANTHER" id="PTHR31189:SF7">
    <property type="entry name" value="OS03G0197300 PROTEIN"/>
    <property type="match status" value="1"/>
</dbReference>
<feature type="compositionally biased region" description="Basic and acidic residues" evidence="1">
    <location>
        <begin position="576"/>
        <end position="658"/>
    </location>
</feature>
<feature type="domain" description="Cupin type-1" evidence="2">
    <location>
        <begin position="95"/>
        <end position="252"/>
    </location>
</feature>